<evidence type="ECO:0000313" key="3">
    <source>
        <dbReference type="Proteomes" id="UP001501844"/>
    </source>
</evidence>
<dbReference type="RefSeq" id="WP_345164000.1">
    <property type="nucleotide sequence ID" value="NZ_BAABGX010000001.1"/>
</dbReference>
<evidence type="ECO:0000259" key="1">
    <source>
        <dbReference type="Pfam" id="PF19502"/>
    </source>
</evidence>
<protein>
    <recommendedName>
        <fullName evidence="1">DUF6036 domain-containing protein</fullName>
    </recommendedName>
</protein>
<dbReference type="InterPro" id="IPR045792">
    <property type="entry name" value="DUF6036"/>
</dbReference>
<dbReference type="SUPFAM" id="SSF81301">
    <property type="entry name" value="Nucleotidyltransferase"/>
    <property type="match status" value="1"/>
</dbReference>
<organism evidence="2 3">
    <name type="scientific">Nibribacter koreensis</name>
    <dbReference type="NCBI Taxonomy" id="1084519"/>
    <lineage>
        <taxon>Bacteria</taxon>
        <taxon>Pseudomonadati</taxon>
        <taxon>Bacteroidota</taxon>
        <taxon>Cytophagia</taxon>
        <taxon>Cytophagales</taxon>
        <taxon>Hymenobacteraceae</taxon>
        <taxon>Nibribacter</taxon>
    </lineage>
</organism>
<keyword evidence="3" id="KW-1185">Reference proteome</keyword>
<name>A0ABP8FEW5_9BACT</name>
<dbReference type="InterPro" id="IPR043519">
    <property type="entry name" value="NT_sf"/>
</dbReference>
<gene>
    <name evidence="2" type="ORF">GCM10023183_13800</name>
</gene>
<feature type="domain" description="DUF6036" evidence="1">
    <location>
        <begin position="14"/>
        <end position="143"/>
    </location>
</feature>
<dbReference type="Pfam" id="PF19502">
    <property type="entry name" value="DUF6036"/>
    <property type="match status" value="1"/>
</dbReference>
<accession>A0ABP8FEW5</accession>
<dbReference type="EMBL" id="BAABGX010000001">
    <property type="protein sequence ID" value="GAA4302156.1"/>
    <property type="molecule type" value="Genomic_DNA"/>
</dbReference>
<dbReference type="Proteomes" id="UP001501844">
    <property type="component" value="Unassembled WGS sequence"/>
</dbReference>
<reference evidence="3" key="1">
    <citation type="journal article" date="2019" name="Int. J. Syst. Evol. Microbiol.">
        <title>The Global Catalogue of Microorganisms (GCM) 10K type strain sequencing project: providing services to taxonomists for standard genome sequencing and annotation.</title>
        <authorList>
            <consortium name="The Broad Institute Genomics Platform"/>
            <consortium name="The Broad Institute Genome Sequencing Center for Infectious Disease"/>
            <person name="Wu L."/>
            <person name="Ma J."/>
        </authorList>
    </citation>
    <scope>NUCLEOTIDE SEQUENCE [LARGE SCALE GENOMIC DNA]</scope>
    <source>
        <strain evidence="3">JCM 17917</strain>
    </source>
</reference>
<evidence type="ECO:0000313" key="2">
    <source>
        <dbReference type="EMBL" id="GAA4302156.1"/>
    </source>
</evidence>
<proteinExistence type="predicted"/>
<comment type="caution">
    <text evidence="2">The sequence shown here is derived from an EMBL/GenBank/DDBJ whole genome shotgun (WGS) entry which is preliminary data.</text>
</comment>
<sequence>MQLFDAHFLQFLALLSKHKVHFLLVGGHAVNLHGYPRTTGDMDIWVEPSNENAQKLVASIDEYGFDASPILEMDFTQMVVFNIGEPPAHIEIMNHISGVKFSEAFPKRQQVEVEGVSFSLIHLQDLKNNKRASARHKDLNDLEHLPDSKS</sequence>
<dbReference type="Gene3D" id="3.30.460.40">
    <property type="match status" value="1"/>
</dbReference>